<dbReference type="Proteomes" id="UP001501004">
    <property type="component" value="Unassembled WGS sequence"/>
</dbReference>
<proteinExistence type="predicted"/>
<dbReference type="SUPFAM" id="SSF52980">
    <property type="entry name" value="Restriction endonuclease-like"/>
    <property type="match status" value="1"/>
</dbReference>
<organism evidence="1 2">
    <name type="scientific">Leifsonella bigeumensis</name>
    <dbReference type="NCBI Taxonomy" id="433643"/>
    <lineage>
        <taxon>Bacteria</taxon>
        <taxon>Bacillati</taxon>
        <taxon>Actinomycetota</taxon>
        <taxon>Actinomycetes</taxon>
        <taxon>Micrococcales</taxon>
        <taxon>Microbacteriaceae</taxon>
        <taxon>Leifsonella</taxon>
    </lineage>
</organism>
<dbReference type="EMBL" id="BAABAE010000003">
    <property type="protein sequence ID" value="GAA3739243.1"/>
    <property type="molecule type" value="Genomic_DNA"/>
</dbReference>
<evidence type="ECO:0008006" key="3">
    <source>
        <dbReference type="Google" id="ProtNLM"/>
    </source>
</evidence>
<keyword evidence="2" id="KW-1185">Reference proteome</keyword>
<accession>A0ABP7FHG0</accession>
<gene>
    <name evidence="1" type="ORF">GCM10022239_13520</name>
</gene>
<evidence type="ECO:0000313" key="2">
    <source>
        <dbReference type="Proteomes" id="UP001501004"/>
    </source>
</evidence>
<sequence length="331" mass="36630">MSRPSPLPDALGGSPFRVGEARGLGVSAARLRASDLEAPFHGIRRSKAAPAENAETGEERARVRLEGLRRDCEAFQRREGRPVIFSHVTAARLYRMPLPWRLESRQVLDVAALTPDHAPQGAGIIGHRLTGGSFVVASASGFLVPAPLRVWVQLAPLLSVDELIVAGDHLVRRKAPFASLNELLETVARLRRLRGVRKLRAAATRVRAGTDSAAESRTRLVLIDGGLPEPVIGHKVLDRDGYFVGTPDLAYVVERVALDYEGEIHRVDRETFESDIERRERFQDAGWRHIRVTREHLAHPHTLVDRVGFALAERRADRGASKTFASAHLLR</sequence>
<protein>
    <recommendedName>
        <fullName evidence="3">DUF559 domain-containing protein</fullName>
    </recommendedName>
</protein>
<reference evidence="2" key="1">
    <citation type="journal article" date="2019" name="Int. J. Syst. Evol. Microbiol.">
        <title>The Global Catalogue of Microorganisms (GCM) 10K type strain sequencing project: providing services to taxonomists for standard genome sequencing and annotation.</title>
        <authorList>
            <consortium name="The Broad Institute Genomics Platform"/>
            <consortium name="The Broad Institute Genome Sequencing Center for Infectious Disease"/>
            <person name="Wu L."/>
            <person name="Ma J."/>
        </authorList>
    </citation>
    <scope>NUCLEOTIDE SEQUENCE [LARGE SCALE GENOMIC DNA]</scope>
    <source>
        <strain evidence="2">JCM 16949</strain>
    </source>
</reference>
<dbReference type="RefSeq" id="WP_344755034.1">
    <property type="nucleotide sequence ID" value="NZ_BAABAE010000003.1"/>
</dbReference>
<evidence type="ECO:0000313" key="1">
    <source>
        <dbReference type="EMBL" id="GAA3739243.1"/>
    </source>
</evidence>
<name>A0ABP7FHG0_9MICO</name>
<comment type="caution">
    <text evidence="1">The sequence shown here is derived from an EMBL/GenBank/DDBJ whole genome shotgun (WGS) entry which is preliminary data.</text>
</comment>
<dbReference type="InterPro" id="IPR011335">
    <property type="entry name" value="Restrct_endonuc-II-like"/>
</dbReference>